<dbReference type="OrthoDB" id="342281at2759"/>
<dbReference type="GO" id="GO:0043495">
    <property type="term" value="F:protein-membrane adaptor activity"/>
    <property type="evidence" value="ECO:0007669"/>
    <property type="project" value="TreeGrafter"/>
</dbReference>
<dbReference type="RefSeq" id="XP_016292449.1">
    <property type="nucleotide sequence ID" value="XM_016436967.1"/>
</dbReference>
<organism evidence="7 8">
    <name type="scientific">Kalmanozyma brasiliensis (strain GHG001)</name>
    <name type="common">Yeast</name>
    <name type="synonym">Pseudozyma brasiliensis</name>
    <dbReference type="NCBI Taxonomy" id="1365824"/>
    <lineage>
        <taxon>Eukaryota</taxon>
        <taxon>Fungi</taxon>
        <taxon>Dikarya</taxon>
        <taxon>Basidiomycota</taxon>
        <taxon>Ustilaginomycotina</taxon>
        <taxon>Ustilaginomycetes</taxon>
        <taxon>Ustilaginales</taxon>
        <taxon>Ustilaginaceae</taxon>
        <taxon>Kalmanozyma</taxon>
    </lineage>
</organism>
<evidence type="ECO:0000256" key="3">
    <source>
        <dbReference type="ARBA" id="ARBA00022989"/>
    </source>
</evidence>
<dbReference type="PANTHER" id="PTHR12911:SF8">
    <property type="entry name" value="KLAROID PROTEIN-RELATED"/>
    <property type="match status" value="1"/>
</dbReference>
<dbReference type="PANTHER" id="PTHR12911">
    <property type="entry name" value="SAD1/UNC-84-LIKE PROTEIN-RELATED"/>
    <property type="match status" value="1"/>
</dbReference>
<reference evidence="8" key="1">
    <citation type="journal article" date="2013" name="Genome Announc.">
        <title>Draft genome sequence of Pseudozyma brasiliensis sp. nov. strain GHG001, a high producer of endo-1,4-xylanase isolated from an insect pest of sugarcane.</title>
        <authorList>
            <person name="Oliveira J.V.D.C."/>
            <person name="dos Santos R.A.C."/>
            <person name="Borges T.A."/>
            <person name="Riano-Pachon D.M."/>
            <person name="Goldman G.H."/>
        </authorList>
    </citation>
    <scope>NUCLEOTIDE SEQUENCE [LARGE SCALE GENOMIC DNA]</scope>
    <source>
        <strain evidence="8">GHG001</strain>
    </source>
</reference>
<evidence type="ECO:0000313" key="7">
    <source>
        <dbReference type="EMBL" id="EST07460.1"/>
    </source>
</evidence>
<evidence type="ECO:0000259" key="6">
    <source>
        <dbReference type="PROSITE" id="PS51469"/>
    </source>
</evidence>
<dbReference type="PROSITE" id="PS51469">
    <property type="entry name" value="SUN"/>
    <property type="match status" value="1"/>
</dbReference>
<dbReference type="InterPro" id="IPR045119">
    <property type="entry name" value="SUN1-5"/>
</dbReference>
<keyword evidence="2" id="KW-0812">Transmembrane</keyword>
<dbReference type="InterPro" id="IPR012919">
    <property type="entry name" value="SUN_dom"/>
</dbReference>
<evidence type="ECO:0000256" key="5">
    <source>
        <dbReference type="SAM" id="MobiDB-lite"/>
    </source>
</evidence>
<sequence>MSTRNGPRGGTPRRSPRISGRSETPGSRPLSPELNEQMTPRRGRRTLAVPSLASSSNIISIKQEDAPASYYLREESEPSYRSALLRGDQRSFNDSREANGSHSVSMSIFSSEGDLTDNYQQEEREAARIDAEQQQRPVSRATVTRRVSGQRKGRTSADNLPYRPNGDEEEDDDDDVGSPSRARRKGRNSNSISARLQGKIDNQTWMTGVKRKGRRKSVNGMPGELDDDDSRETNEDEDAEAASGKETRFDGVSDSEPVDDQDDIQEVALGNHILSTKQAQHPEGPSALTRLFSALASIFYNLAVGVWNGVRGLTGLSSLLKWGLGLLAVYLVSQLLNHGVSRPYLSSDDLPGHPSLGAENARLRSDLARLTSRLDSLSASIDSHISTSLSSVASSIRSEAEARHTSELSRLTASTKRSIARLAQEELKSIQESVSSSVELMLRDLDKKVHTQLASRADDTEGKFLARLEREVSKITRYANDEVNTRLGQAFDSTFLGEMIDSKLERFARDRTGKVDWMATTSGAWVSEVGTEHRGWRLNSVWNVGRFLAEGRRVPIGEPVKAITPGAGLDGGNCWMTGWGSLLQVNLAEPKVIEEVVVEHALPGMARTAPRRILVWGMVDEGDRQFYQQYRRSKAGSQEEYLRSVLPETHFRAIPQEYKDDAPLLLAHFEFKADGSTLQTFNLTEEAQVYPFGVHAVRWQFIDGSAKNPPICVHRVRVHGSDWPVFADKLAD</sequence>
<evidence type="ECO:0000256" key="2">
    <source>
        <dbReference type="ARBA" id="ARBA00022692"/>
    </source>
</evidence>
<feature type="region of interest" description="Disordered" evidence="5">
    <location>
        <begin position="72"/>
        <end position="259"/>
    </location>
</feature>
<protein>
    <recommendedName>
        <fullName evidence="6">SUN domain-containing protein</fullName>
    </recommendedName>
</protein>
<feature type="compositionally biased region" description="Polar residues" evidence="5">
    <location>
        <begin position="100"/>
        <end position="110"/>
    </location>
</feature>
<feature type="compositionally biased region" description="Acidic residues" evidence="5">
    <location>
        <begin position="167"/>
        <end position="176"/>
    </location>
</feature>
<feature type="domain" description="SUN" evidence="6">
    <location>
        <begin position="513"/>
        <end position="723"/>
    </location>
</feature>
<feature type="region of interest" description="Disordered" evidence="5">
    <location>
        <begin position="1"/>
        <end position="56"/>
    </location>
</feature>
<comment type="subcellular location">
    <subcellularLocation>
        <location evidence="1">Membrane</location>
    </subcellularLocation>
</comment>
<dbReference type="Proteomes" id="UP000019377">
    <property type="component" value="Unassembled WGS sequence"/>
</dbReference>
<dbReference type="AlphaFoldDB" id="V5EQN7"/>
<dbReference type="STRING" id="1365824.V5EQN7"/>
<keyword evidence="8" id="KW-1185">Reference proteome</keyword>
<accession>V5EQN7</accession>
<dbReference type="eggNOG" id="KOG2687">
    <property type="taxonomic scope" value="Eukaryota"/>
</dbReference>
<dbReference type="GO" id="GO:0034993">
    <property type="term" value="C:meiotic nuclear membrane microtubule tethering complex"/>
    <property type="evidence" value="ECO:0007669"/>
    <property type="project" value="TreeGrafter"/>
</dbReference>
<dbReference type="OMA" id="PEKWSVK"/>
<feature type="compositionally biased region" description="Polar residues" evidence="5">
    <location>
        <begin position="188"/>
        <end position="206"/>
    </location>
</feature>
<dbReference type="Gene3D" id="2.60.120.260">
    <property type="entry name" value="Galactose-binding domain-like"/>
    <property type="match status" value="1"/>
</dbReference>
<proteinExistence type="predicted"/>
<feature type="compositionally biased region" description="Acidic residues" evidence="5">
    <location>
        <begin position="224"/>
        <end position="240"/>
    </location>
</feature>
<dbReference type="Pfam" id="PF07738">
    <property type="entry name" value="Sad1_UNC"/>
    <property type="match status" value="1"/>
</dbReference>
<evidence type="ECO:0000256" key="1">
    <source>
        <dbReference type="ARBA" id="ARBA00004370"/>
    </source>
</evidence>
<gene>
    <name evidence="7" type="ORF">PSEUBRA_SCAF2g02570</name>
</gene>
<feature type="compositionally biased region" description="Low complexity" evidence="5">
    <location>
        <begin position="1"/>
        <end position="22"/>
    </location>
</feature>
<dbReference type="HOGENOM" id="CLU_390391_0_0_1"/>
<feature type="compositionally biased region" description="Polar residues" evidence="5">
    <location>
        <begin position="134"/>
        <end position="147"/>
    </location>
</feature>
<evidence type="ECO:0000313" key="8">
    <source>
        <dbReference type="Proteomes" id="UP000019377"/>
    </source>
</evidence>
<name>V5EQN7_KALBG</name>
<dbReference type="EMBL" id="KI545862">
    <property type="protein sequence ID" value="EST07460.1"/>
    <property type="molecule type" value="Genomic_DNA"/>
</dbReference>
<feature type="compositionally biased region" description="Basic and acidic residues" evidence="5">
    <location>
        <begin position="121"/>
        <end position="133"/>
    </location>
</feature>
<feature type="compositionally biased region" description="Basic and acidic residues" evidence="5">
    <location>
        <begin position="87"/>
        <end position="99"/>
    </location>
</feature>
<dbReference type="GeneID" id="27419639"/>
<keyword evidence="4" id="KW-0472">Membrane</keyword>
<evidence type="ECO:0000256" key="4">
    <source>
        <dbReference type="ARBA" id="ARBA00023136"/>
    </source>
</evidence>
<keyword evidence="3" id="KW-1133">Transmembrane helix</keyword>